<accession>Q551L0</accession>
<evidence type="ECO:0000313" key="2">
    <source>
        <dbReference type="Proteomes" id="UP000002195"/>
    </source>
</evidence>
<dbReference type="PhylomeDB" id="Q551L0"/>
<dbReference type="PANTHER" id="PTHR31550">
    <property type="entry name" value="ANKYRIN REPEAT PROTEIN-RELATED-RELATED"/>
    <property type="match status" value="1"/>
</dbReference>
<dbReference type="VEuPathDB" id="AmoebaDB:DDB_G0276559"/>
<dbReference type="HOGENOM" id="CLU_243752_0_0_1"/>
<dbReference type="GeneID" id="8620529"/>
<dbReference type="InParanoid" id="Q551L0"/>
<name>Q551L0_DICDI</name>
<dbReference type="Proteomes" id="UP000002195">
    <property type="component" value="Unassembled WGS sequence"/>
</dbReference>
<sequence length="1615" mass="192423">MNNEYNELLFWKVFKNNYLLNCILKNKCCYKSKKFKTITSIDSMLKHKQYQLLICKLKADENLYFKGKYGNDEIINRIEDIEVFKEIYSLLLFKGYQDTRDHRILFDSIWGIKSVDLFDFHLKYHPEELQTHITTSIYSILVYNHPKLIIKVLNFFKESINHNKPITLTKNERNYFIMEYLYYCRYGRNIEELKEKMKMIWNIPISSTSIFHNSEKRVPSANVGCFLKYQKLLPFGFNNIQTSFDCSKENPRSYSSIGDRRGDENNQRSVYSINHLNMFSSFCYDFDDSICEYIKDVKGNFECISSSIKSVLLYFKLYYCNYDYKSKSKSIPTSIQTQIDIIIENSKHRRCTVYQSIKQLFQLLAIESKSIVLYAFYLKEYNEPIDTIELSEEIQLLLIYYMIKTYNTNILKFLLKKHLKIKLTKLDLDYIGESYLKFLFKSKQINKNNIIMFYKNYTSQKSIIIEDLDEKPLDDAISTKELIDLDNKRLHSILGNESSSKWKEITSNIIDNDMIVTIKDKETIDWLSDIETGGGCSILKIRDALNSKLKQMKLDFSTLELLEYARIKFKQVIPILDLNKELCNIHILRTHDDIESLINRLNQSNFNNNENLFKYYMIQIIQFGSRNSMKYLRLICDSIDELLMDYEGWVILDDTLRRFYINSYLIEGEIWDNSVGYHENKKFKEYKIPTQQTCQIINLTKIKVNFNHFPNVTSYLLQTFIELLNFEGVQFILDNLNGKNLKLNEKAFKDRFHDRIYTCKYLYKDLIEMIQFLINKFKDGQLSLSNLSLILNFLFSMLIRVNDLTNDQIKTAYQSISNYIEIDSSELNSYYYLKTLSPIISSCIIIFRDNGGGDVRPLLEYHIDTSVYTFEHIFTNRNNNDLNQFIDSTIMDIVKDRFYSNLNKMLDNNNPRINLFLHYFEIQLKYKNENDFKGPFLNYKLLKLIIKTFDLESFIKLDSLLENHNGNCEQEGSNNRILSELEKFYFNWKKPLSSNMVEWFGIIVYKDYSDYQDIINYLFNKYKHQLEPYIIYYKLKINNKSITNNQLHSILCNKSSSKWKEITSNLIGKAAATIKDKETIDWLSDIETGGCSNLKIRDALHSRLNHMELDFSSLELLEYARIKFKQIISIFDLCDEFFEIHILHTHDEIESLINRLNQSNFNENEDLFKNYMIQIIEFGSRLSAKHIRSIFKSLEYGVDKSSLGNDNYKEWKYLINKVFKYEYRRFFDNPSYIHEEYFLGQILRDHKNEEYKEYNIPTRQESQIINLSKIKVNFNHFANVTSYLFQGSIELLNFEGVQFILDNLNGKDLKLNEKAFKDHFHDRIYSCEYVSKDLYDTIQFLIEKFEDGQLSLSNLSLILNYLFSKLIRVNDLTIDQINISHQLISNYIEIDSSKYNSYYYLKILSPIIESCITVIEGPTSDDEDGNGKPRPFCHYDIDTSVYTFEHIFTNRNNNDQNQFIDSTIMDIVKDNFTIEIFSKMLDNNNPRINLFLHYFEMELKKRKTSNDFENVFLEFEQLKLIIKTFDLESFIKFEYLLQQYQFYLSPDIDEWSDINKEYANDQEDINDGYVKPLSSNLVEWFGKISFIYYPDYPDILNYLFDKYKNQFEPYTNYIN</sequence>
<comment type="caution">
    <text evidence="1">The sequence shown here is derived from an EMBL/GenBank/DDBJ whole genome shotgun (WGS) entry which is preliminary data.</text>
</comment>
<organism evidence="1 2">
    <name type="scientific">Dictyostelium discoideum</name>
    <name type="common">Social amoeba</name>
    <dbReference type="NCBI Taxonomy" id="44689"/>
    <lineage>
        <taxon>Eukaryota</taxon>
        <taxon>Amoebozoa</taxon>
        <taxon>Evosea</taxon>
        <taxon>Eumycetozoa</taxon>
        <taxon>Dictyostelia</taxon>
        <taxon>Dictyosteliales</taxon>
        <taxon>Dictyosteliaceae</taxon>
        <taxon>Dictyostelium</taxon>
    </lineage>
</organism>
<proteinExistence type="predicted"/>
<dbReference type="FunCoup" id="Q551L0">
    <property type="interactions" value="7"/>
</dbReference>
<dbReference type="PANTHER" id="PTHR31550:SF11">
    <property type="entry name" value="ANKYRIN REPEAT-CONTAINING PROTEIN-RELATED"/>
    <property type="match status" value="1"/>
</dbReference>
<dbReference type="dictyBase" id="DDB_G0276559"/>
<dbReference type="PaxDb" id="44689-DDB0217811"/>
<gene>
    <name evidence="1" type="ORF">DDB_G0276559</name>
</gene>
<dbReference type="RefSeq" id="XP_643124.1">
    <property type="nucleotide sequence ID" value="XM_638032.1"/>
</dbReference>
<reference evidence="1 2" key="1">
    <citation type="journal article" date="2005" name="Nature">
        <title>The genome of the social amoeba Dictyostelium discoideum.</title>
        <authorList>
            <consortium name="The Dictyostelium discoideum Sequencing Consortium"/>
            <person name="Eichinger L."/>
            <person name="Pachebat J.A."/>
            <person name="Glockner G."/>
            <person name="Rajandream M.A."/>
            <person name="Sucgang R."/>
            <person name="Berriman M."/>
            <person name="Song J."/>
            <person name="Olsen R."/>
            <person name="Szafranski K."/>
            <person name="Xu Q."/>
            <person name="Tunggal B."/>
            <person name="Kummerfeld S."/>
            <person name="Madera M."/>
            <person name="Konfortov B.A."/>
            <person name="Rivero F."/>
            <person name="Bankier A.T."/>
            <person name="Lehmann R."/>
            <person name="Hamlin N."/>
            <person name="Davies R."/>
            <person name="Gaudet P."/>
            <person name="Fey P."/>
            <person name="Pilcher K."/>
            <person name="Chen G."/>
            <person name="Saunders D."/>
            <person name="Sodergren E."/>
            <person name="Davis P."/>
            <person name="Kerhornou A."/>
            <person name="Nie X."/>
            <person name="Hall N."/>
            <person name="Anjard C."/>
            <person name="Hemphill L."/>
            <person name="Bason N."/>
            <person name="Farbrother P."/>
            <person name="Desany B."/>
            <person name="Just E."/>
            <person name="Morio T."/>
            <person name="Rost R."/>
            <person name="Churcher C."/>
            <person name="Cooper J."/>
            <person name="Haydock S."/>
            <person name="van Driessche N."/>
            <person name="Cronin A."/>
            <person name="Goodhead I."/>
            <person name="Muzny D."/>
            <person name="Mourier T."/>
            <person name="Pain A."/>
            <person name="Lu M."/>
            <person name="Harper D."/>
            <person name="Lindsay R."/>
            <person name="Hauser H."/>
            <person name="James K."/>
            <person name="Quiles M."/>
            <person name="Madan Babu M."/>
            <person name="Saito T."/>
            <person name="Buchrieser C."/>
            <person name="Wardroper A."/>
            <person name="Felder M."/>
            <person name="Thangavelu M."/>
            <person name="Johnson D."/>
            <person name="Knights A."/>
            <person name="Loulseged H."/>
            <person name="Mungall K."/>
            <person name="Oliver K."/>
            <person name="Price C."/>
            <person name="Quail M.A."/>
            <person name="Urushihara H."/>
            <person name="Hernandez J."/>
            <person name="Rabbinowitsch E."/>
            <person name="Steffen D."/>
            <person name="Sanders M."/>
            <person name="Ma J."/>
            <person name="Kohara Y."/>
            <person name="Sharp S."/>
            <person name="Simmonds M."/>
            <person name="Spiegler S."/>
            <person name="Tivey A."/>
            <person name="Sugano S."/>
            <person name="White B."/>
            <person name="Walker D."/>
            <person name="Woodward J."/>
            <person name="Winckler T."/>
            <person name="Tanaka Y."/>
            <person name="Shaulsky G."/>
            <person name="Schleicher M."/>
            <person name="Weinstock G."/>
            <person name="Rosenthal A."/>
            <person name="Cox E.C."/>
            <person name="Chisholm R.L."/>
            <person name="Gibbs R."/>
            <person name="Loomis W.F."/>
            <person name="Platzer M."/>
            <person name="Kay R.R."/>
            <person name="Williams J."/>
            <person name="Dear P.H."/>
            <person name="Noegel A.A."/>
            <person name="Barrell B."/>
            <person name="Kuspa A."/>
        </authorList>
    </citation>
    <scope>NUCLEOTIDE SEQUENCE [LARGE SCALE GENOMIC DNA]</scope>
    <source>
        <strain evidence="1 2">AX4</strain>
    </source>
</reference>
<evidence type="ECO:0000313" key="1">
    <source>
        <dbReference type="EMBL" id="EAL69233.1"/>
    </source>
</evidence>
<keyword evidence="2" id="KW-1185">Reference proteome</keyword>
<dbReference type="EMBL" id="AAFI02000015">
    <property type="protein sequence ID" value="EAL69233.1"/>
    <property type="molecule type" value="Genomic_DNA"/>
</dbReference>
<protein>
    <submittedName>
        <fullName evidence="1">Uncharacterized protein</fullName>
    </submittedName>
</protein>
<dbReference type="AlphaFoldDB" id="Q551L0"/>
<dbReference type="KEGG" id="ddi:DDB_G0276559"/>